<comment type="caution">
    <text evidence="2">The sequence shown here is derived from an EMBL/GenBank/DDBJ whole genome shotgun (WGS) entry which is preliminary data.</text>
</comment>
<accession>A0ABW5VCX4</accession>
<feature type="transmembrane region" description="Helical" evidence="1">
    <location>
        <begin position="101"/>
        <end position="120"/>
    </location>
</feature>
<name>A0ABW5VCX4_9BACI</name>
<gene>
    <name evidence="2" type="ORF">ACFSUO_16140</name>
</gene>
<proteinExistence type="predicted"/>
<dbReference type="EMBL" id="JBHUNA010000042">
    <property type="protein sequence ID" value="MFD2762487.1"/>
    <property type="molecule type" value="Genomic_DNA"/>
</dbReference>
<feature type="transmembrane region" description="Helical" evidence="1">
    <location>
        <begin position="34"/>
        <end position="52"/>
    </location>
</feature>
<keyword evidence="3" id="KW-1185">Reference proteome</keyword>
<sequence length="124" mass="14430">MGYRKTYLFFGCIFIIFGGFHTTIYTIAEETFPTMGYTYIALIIMCFCLSYLAPQFQRNDERTKFIRHKAMFYSFFSIVVYLIVLIALLNFNVIALTALQALNLLLALSFITVFLSMVILSKFY</sequence>
<feature type="transmembrane region" description="Helical" evidence="1">
    <location>
        <begin position="7"/>
        <end position="28"/>
    </location>
</feature>
<organism evidence="2 3">
    <name type="scientific">Lentibacillus juripiscarius</name>
    <dbReference type="NCBI Taxonomy" id="257446"/>
    <lineage>
        <taxon>Bacteria</taxon>
        <taxon>Bacillati</taxon>
        <taxon>Bacillota</taxon>
        <taxon>Bacilli</taxon>
        <taxon>Bacillales</taxon>
        <taxon>Bacillaceae</taxon>
        <taxon>Lentibacillus</taxon>
    </lineage>
</organism>
<keyword evidence="1" id="KW-1133">Transmembrane helix</keyword>
<protein>
    <submittedName>
        <fullName evidence="2">Permease</fullName>
    </submittedName>
</protein>
<keyword evidence="1" id="KW-0812">Transmembrane</keyword>
<evidence type="ECO:0000313" key="3">
    <source>
        <dbReference type="Proteomes" id="UP001597502"/>
    </source>
</evidence>
<feature type="transmembrane region" description="Helical" evidence="1">
    <location>
        <begin position="72"/>
        <end position="95"/>
    </location>
</feature>
<evidence type="ECO:0000256" key="1">
    <source>
        <dbReference type="SAM" id="Phobius"/>
    </source>
</evidence>
<dbReference type="RefSeq" id="WP_382396045.1">
    <property type="nucleotide sequence ID" value="NZ_JBHUNA010000042.1"/>
</dbReference>
<dbReference type="Proteomes" id="UP001597502">
    <property type="component" value="Unassembled WGS sequence"/>
</dbReference>
<keyword evidence="1" id="KW-0472">Membrane</keyword>
<evidence type="ECO:0000313" key="2">
    <source>
        <dbReference type="EMBL" id="MFD2762487.1"/>
    </source>
</evidence>
<reference evidence="3" key="1">
    <citation type="journal article" date="2019" name="Int. J. Syst. Evol. Microbiol.">
        <title>The Global Catalogue of Microorganisms (GCM) 10K type strain sequencing project: providing services to taxonomists for standard genome sequencing and annotation.</title>
        <authorList>
            <consortium name="The Broad Institute Genomics Platform"/>
            <consortium name="The Broad Institute Genome Sequencing Center for Infectious Disease"/>
            <person name="Wu L."/>
            <person name="Ma J."/>
        </authorList>
    </citation>
    <scope>NUCLEOTIDE SEQUENCE [LARGE SCALE GENOMIC DNA]</scope>
    <source>
        <strain evidence="3">TISTR 1535</strain>
    </source>
</reference>